<proteinExistence type="predicted"/>
<dbReference type="EMBL" id="FRDJ01000003">
    <property type="protein sequence ID" value="SHN56342.1"/>
    <property type="molecule type" value="Genomic_DNA"/>
</dbReference>
<dbReference type="STRING" id="1121883.SAMN02745226_00760"/>
<organism evidence="1 2">
    <name type="scientific">Fervidobacterium gondwanense DSM 13020</name>
    <dbReference type="NCBI Taxonomy" id="1121883"/>
    <lineage>
        <taxon>Bacteria</taxon>
        <taxon>Thermotogati</taxon>
        <taxon>Thermotogota</taxon>
        <taxon>Thermotogae</taxon>
        <taxon>Thermotogales</taxon>
        <taxon>Fervidobacteriaceae</taxon>
        <taxon>Fervidobacterium</taxon>
    </lineage>
</organism>
<gene>
    <name evidence="1" type="ORF">SAMN02745226_00760</name>
</gene>
<evidence type="ECO:0000313" key="2">
    <source>
        <dbReference type="Proteomes" id="UP000184207"/>
    </source>
</evidence>
<accession>A0A1M7SDL6</accession>
<sequence length="95" mass="11444">MREMSDFEKLSSMLIQYAAMLNTKIWICEKIGRRLSCIARAGDERYTESFIVYEDEKYLMFAEREIDEDEYVLIREIIERVKEMREPSESSDLKE</sequence>
<reference evidence="2" key="1">
    <citation type="submission" date="2016-12" db="EMBL/GenBank/DDBJ databases">
        <authorList>
            <person name="Varghese N."/>
            <person name="Submissions S."/>
        </authorList>
    </citation>
    <scope>NUCLEOTIDE SEQUENCE [LARGE SCALE GENOMIC DNA]</scope>
    <source>
        <strain evidence="2">DSM 13020</strain>
    </source>
</reference>
<protein>
    <submittedName>
        <fullName evidence="1">Uncharacterized protein</fullName>
    </submittedName>
</protein>
<dbReference type="AlphaFoldDB" id="A0A1M7SDL6"/>
<name>A0A1M7SDL6_FERGO</name>
<keyword evidence="2" id="KW-1185">Reference proteome</keyword>
<evidence type="ECO:0000313" key="1">
    <source>
        <dbReference type="EMBL" id="SHN56342.1"/>
    </source>
</evidence>
<dbReference type="Proteomes" id="UP000184207">
    <property type="component" value="Unassembled WGS sequence"/>
</dbReference>